<reference evidence="1" key="1">
    <citation type="submission" date="2023-01" db="EMBL/GenBank/DDBJ databases">
        <authorList>
            <person name="Van Ghelder C."/>
            <person name="Rancurel C."/>
        </authorList>
    </citation>
    <scope>NUCLEOTIDE SEQUENCE</scope>
    <source>
        <strain evidence="1">CNCM I-4278</strain>
    </source>
</reference>
<dbReference type="AlphaFoldDB" id="A0A9W4XRE1"/>
<proteinExistence type="predicted"/>
<gene>
    <name evidence="1" type="ORF">PDIGIT_LOCUS2993</name>
</gene>
<keyword evidence="2" id="KW-1185">Reference proteome</keyword>
<organism evidence="1 2">
    <name type="scientific">Periconia digitata</name>
    <dbReference type="NCBI Taxonomy" id="1303443"/>
    <lineage>
        <taxon>Eukaryota</taxon>
        <taxon>Fungi</taxon>
        <taxon>Dikarya</taxon>
        <taxon>Ascomycota</taxon>
        <taxon>Pezizomycotina</taxon>
        <taxon>Dothideomycetes</taxon>
        <taxon>Pleosporomycetidae</taxon>
        <taxon>Pleosporales</taxon>
        <taxon>Massarineae</taxon>
        <taxon>Periconiaceae</taxon>
        <taxon>Periconia</taxon>
    </lineage>
</organism>
<evidence type="ECO:0000313" key="1">
    <source>
        <dbReference type="EMBL" id="CAI6305179.1"/>
    </source>
</evidence>
<dbReference type="Proteomes" id="UP001152607">
    <property type="component" value="Unassembled WGS sequence"/>
</dbReference>
<accession>A0A9W4XRE1</accession>
<comment type="caution">
    <text evidence="1">The sequence shown here is derived from an EMBL/GenBank/DDBJ whole genome shotgun (WGS) entry which is preliminary data.</text>
</comment>
<dbReference type="OrthoDB" id="5405126at2759"/>
<evidence type="ECO:0000313" key="2">
    <source>
        <dbReference type="Proteomes" id="UP001152607"/>
    </source>
</evidence>
<name>A0A9W4XRE1_9PLEO</name>
<dbReference type="EMBL" id="CAOQHR010000002">
    <property type="protein sequence ID" value="CAI6305179.1"/>
    <property type="molecule type" value="Genomic_DNA"/>
</dbReference>
<sequence length="413" mass="46527">MNIHTSIASHKTMYSIRRSCYQALQSRTAPPIFTTTTRRAFSQTPIPHRGSLPVYLEASKPELTDRLATTNSRILLPKLLTKEQEQLIYKPRNKARLEADPIEITLGDVTLPLEHIDRNRDIPSRRKNLYRIIELSETKEDWENVLRVAIGYESAGIHLKPEWKQKVVRHLNEAGAQHLILKALQRASSTGISLRDWDILVEVLKAARNIAAQADWEQEELQKALKFAEQVVELMEDDVHLGRAKGEADYRTHPSVIAVPLEMAAELAYRHEGDTARVKKYAGKLMKGLQQRGFFDPEQQTTLTALRTLSATPPSDLPSPDEKTRVFFASLSHIHALIPIWNALSTTRTVLDTEMPMPAEAEATQQSIFAALQEALKALEVLGARPNGAENRFKSQLATVRAEIEQCLDEGTD</sequence>
<protein>
    <submittedName>
        <fullName evidence="1">Uncharacterized protein</fullName>
    </submittedName>
</protein>